<gene>
    <name evidence="4" type="ORF">PFISCL1PPCAC_6391</name>
</gene>
<dbReference type="EMBL" id="BTSY01000002">
    <property type="protein sequence ID" value="GMT15094.1"/>
    <property type="molecule type" value="Genomic_DNA"/>
</dbReference>
<evidence type="ECO:0008006" key="6">
    <source>
        <dbReference type="Google" id="ProtNLM"/>
    </source>
</evidence>
<sequence length="612" mass="68987">SLFAMSERHVSLNSLLERLSTHTAWEFEDREIEDVLTGKSLRPYPSVRNEEQINFGAPLVVNTNLTAPSPNPFHVELLIEGKEIKDESGVNKPENEWKFGMGLGDVYLSVKLEEENGSRHLRVCAVGCADSEWGVTTQLRVRAGIGEENMKVLDRDVFDFARYRQPIIFHIHHDILAVKFEMRFINSFFRRHPSFDEGDVTIRFSDGSTLRTWKALLSYASPYMAIKMRETEDEGIVDVSPFERSTFIELLLQLYPTERPIWANFKPLANAAVSFDVRDVIVRLSDHLVNYRKIALYRRLEDAAKLNLYPAVACMVEEAARTNVWTTMIHNGYDPVQSMGDHVYTHVVCPSIVRAKFSQSLLPPLPVAKNEMKAEHLLSDAAAKDPLNQCILLMGTPFYVNRGVLRTHTGGSFPVNSAGQLVAPLPKDVFMMCKKMNIPVGKVFLDLIFSLYPMGADVSSGLIRPALAYAFHLRLKYGVEKLEQALISEPVTNAGQLIDHLQLAETYRLPNLLRTTAVRAEGSCYDLMKEAVMRPEFASLSLATRRPVLDRMCSGWAHGWPMLANRSPTDKMERSLTPTCGGPPRPESDCATFRSIESAMVFEEMDRLSVEG</sequence>
<dbReference type="Proteomes" id="UP001432322">
    <property type="component" value="Unassembled WGS sequence"/>
</dbReference>
<organism evidence="4 5">
    <name type="scientific">Pristionchus fissidentatus</name>
    <dbReference type="NCBI Taxonomy" id="1538716"/>
    <lineage>
        <taxon>Eukaryota</taxon>
        <taxon>Metazoa</taxon>
        <taxon>Ecdysozoa</taxon>
        <taxon>Nematoda</taxon>
        <taxon>Chromadorea</taxon>
        <taxon>Rhabditida</taxon>
        <taxon>Rhabditina</taxon>
        <taxon>Diplogasteromorpha</taxon>
        <taxon>Diplogasteroidea</taxon>
        <taxon>Neodiplogasteridae</taxon>
        <taxon>Pristionchus</taxon>
    </lineage>
</organism>
<protein>
    <recommendedName>
        <fullName evidence="6">BTB domain-containing protein</fullName>
    </recommendedName>
</protein>
<accession>A0AAV5V6L7</accession>
<dbReference type="InterPro" id="IPR000210">
    <property type="entry name" value="BTB/POZ_dom"/>
</dbReference>
<feature type="domain" description="DUF7754" evidence="3">
    <location>
        <begin position="291"/>
        <end position="355"/>
    </location>
</feature>
<feature type="domain" description="BTB" evidence="2">
    <location>
        <begin position="199"/>
        <end position="289"/>
    </location>
</feature>
<evidence type="ECO:0000256" key="1">
    <source>
        <dbReference type="SAM" id="MobiDB-lite"/>
    </source>
</evidence>
<dbReference type="Pfam" id="PF00651">
    <property type="entry name" value="BTB"/>
    <property type="match status" value="1"/>
</dbReference>
<name>A0AAV5V6L7_9BILA</name>
<dbReference type="InterPro" id="IPR056656">
    <property type="entry name" value="DUF7754"/>
</dbReference>
<evidence type="ECO:0000259" key="2">
    <source>
        <dbReference type="Pfam" id="PF00651"/>
    </source>
</evidence>
<reference evidence="4" key="1">
    <citation type="submission" date="2023-10" db="EMBL/GenBank/DDBJ databases">
        <title>Genome assembly of Pristionchus species.</title>
        <authorList>
            <person name="Yoshida K."/>
            <person name="Sommer R.J."/>
        </authorList>
    </citation>
    <scope>NUCLEOTIDE SEQUENCE</scope>
    <source>
        <strain evidence="4">RS5133</strain>
    </source>
</reference>
<evidence type="ECO:0000259" key="3">
    <source>
        <dbReference type="Pfam" id="PF24937"/>
    </source>
</evidence>
<feature type="non-terminal residue" evidence="4">
    <location>
        <position position="1"/>
    </location>
</feature>
<keyword evidence="5" id="KW-1185">Reference proteome</keyword>
<dbReference type="Pfam" id="PF24937">
    <property type="entry name" value="DUF7754"/>
    <property type="match status" value="1"/>
</dbReference>
<comment type="caution">
    <text evidence="4">The sequence shown here is derived from an EMBL/GenBank/DDBJ whole genome shotgun (WGS) entry which is preliminary data.</text>
</comment>
<evidence type="ECO:0000313" key="5">
    <source>
        <dbReference type="Proteomes" id="UP001432322"/>
    </source>
</evidence>
<dbReference type="AlphaFoldDB" id="A0AAV5V6L7"/>
<proteinExistence type="predicted"/>
<evidence type="ECO:0000313" key="4">
    <source>
        <dbReference type="EMBL" id="GMT15094.1"/>
    </source>
</evidence>
<feature type="region of interest" description="Disordered" evidence="1">
    <location>
        <begin position="567"/>
        <end position="588"/>
    </location>
</feature>